<feature type="modified residue" description="4-aspartylphosphate" evidence="2">
    <location>
        <position position="54"/>
    </location>
</feature>
<dbReference type="PANTHER" id="PTHR44591:SF25">
    <property type="entry name" value="CHEMOTAXIS TWO-COMPONENT RESPONSE REGULATOR"/>
    <property type="match status" value="1"/>
</dbReference>
<proteinExistence type="predicted"/>
<gene>
    <name evidence="4" type="ORF">ACFHYQ_22185</name>
</gene>
<dbReference type="SMART" id="SM00448">
    <property type="entry name" value="REC"/>
    <property type="match status" value="1"/>
</dbReference>
<comment type="caution">
    <text evidence="4">The sequence shown here is derived from an EMBL/GenBank/DDBJ whole genome shotgun (WGS) entry which is preliminary data.</text>
</comment>
<accession>A0ABV6UA09</accession>
<dbReference type="RefSeq" id="WP_394303057.1">
    <property type="nucleotide sequence ID" value="NZ_JBHMQT010000047.1"/>
</dbReference>
<evidence type="ECO:0000256" key="2">
    <source>
        <dbReference type="PROSITE-ProRule" id="PRU00169"/>
    </source>
</evidence>
<evidence type="ECO:0000313" key="4">
    <source>
        <dbReference type="EMBL" id="MFC0865006.1"/>
    </source>
</evidence>
<keyword evidence="5" id="KW-1185">Reference proteome</keyword>
<feature type="domain" description="Response regulatory" evidence="3">
    <location>
        <begin position="3"/>
        <end position="115"/>
    </location>
</feature>
<protein>
    <submittedName>
        <fullName evidence="4">Response regulator</fullName>
    </submittedName>
</protein>
<evidence type="ECO:0000256" key="1">
    <source>
        <dbReference type="ARBA" id="ARBA00022553"/>
    </source>
</evidence>
<dbReference type="InterPro" id="IPR050595">
    <property type="entry name" value="Bact_response_regulator"/>
</dbReference>
<evidence type="ECO:0000313" key="5">
    <source>
        <dbReference type="Proteomes" id="UP001589870"/>
    </source>
</evidence>
<name>A0ABV6UA09_9ACTN</name>
<dbReference type="InterPro" id="IPR011006">
    <property type="entry name" value="CheY-like_superfamily"/>
</dbReference>
<dbReference type="Gene3D" id="3.40.50.2300">
    <property type="match status" value="1"/>
</dbReference>
<dbReference type="Proteomes" id="UP001589870">
    <property type="component" value="Unassembled WGS sequence"/>
</dbReference>
<dbReference type="SUPFAM" id="SSF52172">
    <property type="entry name" value="CheY-like"/>
    <property type="match status" value="1"/>
</dbReference>
<dbReference type="EMBL" id="JBHMQT010000047">
    <property type="protein sequence ID" value="MFC0865006.1"/>
    <property type="molecule type" value="Genomic_DNA"/>
</dbReference>
<dbReference type="InterPro" id="IPR001789">
    <property type="entry name" value="Sig_transdc_resp-reg_receiver"/>
</dbReference>
<organism evidence="4 5">
    <name type="scientific">Sphaerimonospora cavernae</name>
    <dbReference type="NCBI Taxonomy" id="1740611"/>
    <lineage>
        <taxon>Bacteria</taxon>
        <taxon>Bacillati</taxon>
        <taxon>Actinomycetota</taxon>
        <taxon>Actinomycetes</taxon>
        <taxon>Streptosporangiales</taxon>
        <taxon>Streptosporangiaceae</taxon>
        <taxon>Sphaerimonospora</taxon>
    </lineage>
</organism>
<reference evidence="4 5" key="1">
    <citation type="submission" date="2024-09" db="EMBL/GenBank/DDBJ databases">
        <authorList>
            <person name="Sun Q."/>
            <person name="Mori K."/>
        </authorList>
    </citation>
    <scope>NUCLEOTIDE SEQUENCE [LARGE SCALE GENOMIC DNA]</scope>
    <source>
        <strain evidence="4 5">TBRC 1851</strain>
    </source>
</reference>
<dbReference type="Pfam" id="PF00072">
    <property type="entry name" value="Response_reg"/>
    <property type="match status" value="1"/>
</dbReference>
<evidence type="ECO:0000259" key="3">
    <source>
        <dbReference type="PROSITE" id="PS50110"/>
    </source>
</evidence>
<dbReference type="PANTHER" id="PTHR44591">
    <property type="entry name" value="STRESS RESPONSE REGULATOR PROTEIN 1"/>
    <property type="match status" value="1"/>
</dbReference>
<dbReference type="PROSITE" id="PS50110">
    <property type="entry name" value="RESPONSE_REGULATORY"/>
    <property type="match status" value="1"/>
</dbReference>
<sequence length="121" mass="12815">MISILLVDDDSRVRAALTTLLAGIPDVEVVAAVASTREAHAVLAAHRVDVVIVDVLLPRREDGIALIRSLSPGHHVVALSIDGSSREPALAAGAADYVEKNGSPEDILRALNKARDQPRDQ</sequence>
<keyword evidence="1 2" id="KW-0597">Phosphoprotein</keyword>